<dbReference type="GO" id="GO:0046872">
    <property type="term" value="F:metal ion binding"/>
    <property type="evidence" value="ECO:0007669"/>
    <property type="project" value="InterPro"/>
</dbReference>
<dbReference type="InterPro" id="IPR013766">
    <property type="entry name" value="Thioredoxin_domain"/>
</dbReference>
<evidence type="ECO:0000313" key="2">
    <source>
        <dbReference type="EMBL" id="WEU40308.1"/>
    </source>
</evidence>
<dbReference type="CDD" id="cd00371">
    <property type="entry name" value="HMA"/>
    <property type="match status" value="1"/>
</dbReference>
<dbReference type="KEGG" id="oyw:OdinLCB4_007525"/>
<dbReference type="SUPFAM" id="SSF55008">
    <property type="entry name" value="HMA, heavy metal-associated domain"/>
    <property type="match status" value="1"/>
</dbReference>
<reference evidence="2" key="2">
    <citation type="journal article" date="2022" name="Nat. Microbiol.">
        <title>A closed Candidatus Odinarchaeum chromosome exposes Asgard archaeal viruses.</title>
        <authorList>
            <person name="Tamarit D."/>
            <person name="Caceres E.F."/>
            <person name="Krupovic M."/>
            <person name="Nijland R."/>
            <person name="Eme L."/>
            <person name="Robinson N.P."/>
            <person name="Ettema T.J.G."/>
        </authorList>
    </citation>
    <scope>NUCLEOTIDE SEQUENCE</scope>
    <source>
        <strain evidence="2">LCB_4</strain>
    </source>
</reference>
<dbReference type="InterPro" id="IPR006121">
    <property type="entry name" value="HMA_dom"/>
</dbReference>
<sequence>MSSNKIVEKKIPVRGVNCAKCRLDIENILSRVDGVADAKMDYMSGVVSVKYDYSRVDLPELERLIENLGYNVAYKDYEGGLARLKGLLKKKRALRKIDDHTFSGLVLETVKPVVLLVYRGDCGGCERLESFLASLASDFKDKIYFYKLDCSFSSICKRYNISQTPVVLIFQAGLLRESLPSSIGEGEVKRRVAVLLNST</sequence>
<dbReference type="Gene3D" id="3.40.30.10">
    <property type="entry name" value="Glutaredoxin"/>
    <property type="match status" value="1"/>
</dbReference>
<gene>
    <name evidence="2" type="ORF">OdinLCB4_007525</name>
</gene>
<protein>
    <submittedName>
        <fullName evidence="2">Cation transporter</fullName>
    </submittedName>
</protein>
<dbReference type="PROSITE" id="PS50846">
    <property type="entry name" value="HMA_2"/>
    <property type="match status" value="1"/>
</dbReference>
<dbReference type="Pfam" id="PF00085">
    <property type="entry name" value="Thioredoxin"/>
    <property type="match status" value="1"/>
</dbReference>
<evidence type="ECO:0000313" key="3">
    <source>
        <dbReference type="Proteomes" id="UP000186851"/>
    </source>
</evidence>
<dbReference type="Gene3D" id="3.30.70.100">
    <property type="match status" value="1"/>
</dbReference>
<organism evidence="2 3">
    <name type="scientific">Odinarchaeota yellowstonii (strain LCB_4)</name>
    <dbReference type="NCBI Taxonomy" id="1841599"/>
    <lineage>
        <taxon>Archaea</taxon>
        <taxon>Promethearchaeati</taxon>
        <taxon>Candidatus Odinarchaeota</taxon>
        <taxon>Candidatus Odinarchaeia</taxon>
        <taxon>Candidatus Odinarchaeales</taxon>
        <taxon>Candidatus Odinarchaeaceae</taxon>
        <taxon>Candidatus Odinarchaeum</taxon>
    </lineage>
</organism>
<dbReference type="GO" id="GO:0015035">
    <property type="term" value="F:protein-disulfide reductase activity"/>
    <property type="evidence" value="ECO:0007669"/>
    <property type="project" value="TreeGrafter"/>
</dbReference>
<dbReference type="AlphaFoldDB" id="A0AAF0D2A1"/>
<dbReference type="EMBL" id="CP091871">
    <property type="protein sequence ID" value="WEU40308.1"/>
    <property type="molecule type" value="Genomic_DNA"/>
</dbReference>
<feature type="domain" description="HMA" evidence="1">
    <location>
        <begin position="7"/>
        <end position="73"/>
    </location>
</feature>
<dbReference type="InterPro" id="IPR036163">
    <property type="entry name" value="HMA_dom_sf"/>
</dbReference>
<evidence type="ECO:0000259" key="1">
    <source>
        <dbReference type="PROSITE" id="PS50846"/>
    </source>
</evidence>
<dbReference type="PANTHER" id="PTHR45663:SF11">
    <property type="entry name" value="GEO12009P1"/>
    <property type="match status" value="1"/>
</dbReference>
<dbReference type="Pfam" id="PF00403">
    <property type="entry name" value="HMA"/>
    <property type="match status" value="1"/>
</dbReference>
<dbReference type="PANTHER" id="PTHR45663">
    <property type="entry name" value="GEO12009P1"/>
    <property type="match status" value="1"/>
</dbReference>
<dbReference type="InterPro" id="IPR036249">
    <property type="entry name" value="Thioredoxin-like_sf"/>
</dbReference>
<dbReference type="CDD" id="cd02947">
    <property type="entry name" value="TRX_family"/>
    <property type="match status" value="1"/>
</dbReference>
<accession>A0AAF0D2A1</accession>
<dbReference type="GO" id="GO:0005737">
    <property type="term" value="C:cytoplasm"/>
    <property type="evidence" value="ECO:0007669"/>
    <property type="project" value="TreeGrafter"/>
</dbReference>
<name>A0AAF0D2A1_ODILC</name>
<dbReference type="SUPFAM" id="SSF52833">
    <property type="entry name" value="Thioredoxin-like"/>
    <property type="match status" value="1"/>
</dbReference>
<proteinExistence type="predicted"/>
<reference evidence="2" key="1">
    <citation type="journal article" date="2017" name="Nature">
        <title>Asgard archaea illuminate the origin of eukaryotic cellular complexity.</title>
        <authorList>
            <person name="Zaremba-Niedzwiedzka K."/>
            <person name="Caceres E.F."/>
            <person name="Saw J.H."/>
            <person name="Backstrom D."/>
            <person name="Juzokaite L."/>
            <person name="Vancaester E."/>
            <person name="Seitz K.W."/>
            <person name="Anantharaman K."/>
            <person name="Starnawski P."/>
            <person name="Kjeldsen K.U."/>
            <person name="Scott M.B."/>
            <person name="Nunoura T."/>
            <person name="Banfield J.F."/>
            <person name="Schramm A."/>
            <person name="Baker B.J."/>
            <person name="Spang A."/>
            <person name="Ettema T.J.G."/>
        </authorList>
    </citation>
    <scope>NUCLEOTIDE SEQUENCE</scope>
    <source>
        <strain evidence="2">LCB_4</strain>
    </source>
</reference>
<dbReference type="Proteomes" id="UP000186851">
    <property type="component" value="Chromosome"/>
</dbReference>